<keyword evidence="2" id="KW-1185">Reference proteome</keyword>
<protein>
    <submittedName>
        <fullName evidence="1">Uncharacterized protein</fullName>
    </submittedName>
</protein>
<reference evidence="1" key="1">
    <citation type="journal article" date="2022" name="Int. J. Mol. Sci.">
        <title>Draft Genome of Tanacetum Coccineum: Genomic Comparison of Closely Related Tanacetum-Family Plants.</title>
        <authorList>
            <person name="Yamashiro T."/>
            <person name="Shiraishi A."/>
            <person name="Nakayama K."/>
            <person name="Satake H."/>
        </authorList>
    </citation>
    <scope>NUCLEOTIDE SEQUENCE</scope>
</reference>
<name>A0ABQ5HR47_9ASTR</name>
<evidence type="ECO:0000313" key="2">
    <source>
        <dbReference type="Proteomes" id="UP001151760"/>
    </source>
</evidence>
<reference evidence="1" key="2">
    <citation type="submission" date="2022-01" db="EMBL/GenBank/DDBJ databases">
        <authorList>
            <person name="Yamashiro T."/>
            <person name="Shiraishi A."/>
            <person name="Satake H."/>
            <person name="Nakayama K."/>
        </authorList>
    </citation>
    <scope>NUCLEOTIDE SEQUENCE</scope>
</reference>
<proteinExistence type="predicted"/>
<evidence type="ECO:0000313" key="1">
    <source>
        <dbReference type="EMBL" id="GJT90170.1"/>
    </source>
</evidence>
<dbReference type="Proteomes" id="UP001151760">
    <property type="component" value="Unassembled WGS sequence"/>
</dbReference>
<accession>A0ABQ5HR47</accession>
<comment type="caution">
    <text evidence="1">The sequence shown here is derived from an EMBL/GenBank/DDBJ whole genome shotgun (WGS) entry which is preliminary data.</text>
</comment>
<sequence length="595" mass="64600">MSCTTQSLLLFIHQEVGCPGAAWAMARGGGAPFDVGFFAGNENADPTDMGIAEQHQNIARREWDELRSSREWISVENHFARCDRKIDAIFEKARSMYRDGHLVLDIEDESDIKRGLDAYFSDLHDFSSGGQINKKCHKSTGNAIGSDRKEGGLGLLASLSDSCASRGEPASSGVAFHPKHTTAIAECSLKPVHSREKPVQGLARAVEEDDYLKPLFQAGTGDVDSTESAYAKQRGLKASRWWQDGGLMLILNKVLLLPSLTSKGKGVKLNASLAHSERISTLAEVEKGEEGTSCLREEALREQGASLLLSERPIEREVVNQLSGLGLLVSEGCFGKAYERLSFDGRSVAGKVNTRKQAKGSGVKDGSSSLSALLAASSQLSSKCWFACVIVRISSTMSTELSTRNHFFDILEKIKQFRVSKLMVVTVGSSPKCIKTLGSTIPRPALGCVKPRADTNKSVPLIPPNTEPPKGRPVPTSKIVRAKERVNLVFGSMPIVDHVVSFPMESEGAVDGREIIGLSSSIVGKLSSLKRIDQQATLHAVTIEEIRVEISESSLLHPYISSISLAKKEVKQTRPKDKSVHPSFSVPDSIFTFPK</sequence>
<dbReference type="EMBL" id="BQNB010019898">
    <property type="protein sequence ID" value="GJT90170.1"/>
    <property type="molecule type" value="Genomic_DNA"/>
</dbReference>
<gene>
    <name evidence="1" type="ORF">Tco_1079015</name>
</gene>
<organism evidence="1 2">
    <name type="scientific">Tanacetum coccineum</name>
    <dbReference type="NCBI Taxonomy" id="301880"/>
    <lineage>
        <taxon>Eukaryota</taxon>
        <taxon>Viridiplantae</taxon>
        <taxon>Streptophyta</taxon>
        <taxon>Embryophyta</taxon>
        <taxon>Tracheophyta</taxon>
        <taxon>Spermatophyta</taxon>
        <taxon>Magnoliopsida</taxon>
        <taxon>eudicotyledons</taxon>
        <taxon>Gunneridae</taxon>
        <taxon>Pentapetalae</taxon>
        <taxon>asterids</taxon>
        <taxon>campanulids</taxon>
        <taxon>Asterales</taxon>
        <taxon>Asteraceae</taxon>
        <taxon>Asteroideae</taxon>
        <taxon>Anthemideae</taxon>
        <taxon>Anthemidinae</taxon>
        <taxon>Tanacetum</taxon>
    </lineage>
</organism>